<dbReference type="InterPro" id="IPR031451">
    <property type="entry name" value="MqsR_toxin"/>
</dbReference>
<dbReference type="AlphaFoldDB" id="A0A971S018"/>
<evidence type="ECO:0000313" key="2">
    <source>
        <dbReference type="Proteomes" id="UP000777265"/>
    </source>
</evidence>
<evidence type="ECO:0000313" key="1">
    <source>
        <dbReference type="EMBL" id="NLW34144.1"/>
    </source>
</evidence>
<dbReference type="GO" id="GO:0009372">
    <property type="term" value="P:quorum sensing"/>
    <property type="evidence" value="ECO:0007669"/>
    <property type="project" value="InterPro"/>
</dbReference>
<proteinExistence type="predicted"/>
<dbReference type="GO" id="GO:0044010">
    <property type="term" value="P:single-species biofilm formation"/>
    <property type="evidence" value="ECO:0007669"/>
    <property type="project" value="InterPro"/>
</dbReference>
<organism evidence="1 2">
    <name type="scientific">Syntrophorhabdus aromaticivorans</name>
    <dbReference type="NCBI Taxonomy" id="328301"/>
    <lineage>
        <taxon>Bacteria</taxon>
        <taxon>Pseudomonadati</taxon>
        <taxon>Thermodesulfobacteriota</taxon>
        <taxon>Syntrophorhabdia</taxon>
        <taxon>Syntrophorhabdales</taxon>
        <taxon>Syntrophorhabdaceae</taxon>
        <taxon>Syntrophorhabdus</taxon>
    </lineage>
</organism>
<dbReference type="EMBL" id="JAAYEE010000027">
    <property type="protein sequence ID" value="NLW34144.1"/>
    <property type="molecule type" value="Genomic_DNA"/>
</dbReference>
<comment type="caution">
    <text evidence="1">The sequence shown here is derived from an EMBL/GenBank/DDBJ whole genome shotgun (WGS) entry which is preliminary data.</text>
</comment>
<name>A0A971S018_9BACT</name>
<dbReference type="CDD" id="cd12869">
    <property type="entry name" value="MqsR"/>
    <property type="match status" value="1"/>
</dbReference>
<reference evidence="1" key="1">
    <citation type="journal article" date="2020" name="Biotechnol. Biofuels">
        <title>New insights from the biogas microbiome by comprehensive genome-resolved metagenomics of nearly 1600 species originating from multiple anaerobic digesters.</title>
        <authorList>
            <person name="Campanaro S."/>
            <person name="Treu L."/>
            <person name="Rodriguez-R L.M."/>
            <person name="Kovalovszki A."/>
            <person name="Ziels R.M."/>
            <person name="Maus I."/>
            <person name="Zhu X."/>
            <person name="Kougias P.G."/>
            <person name="Basile A."/>
            <person name="Luo G."/>
            <person name="Schluter A."/>
            <person name="Konstantinidis K.T."/>
            <person name="Angelidaki I."/>
        </authorList>
    </citation>
    <scope>NUCLEOTIDE SEQUENCE</scope>
    <source>
        <strain evidence="1">AS06rmzACSIP_7</strain>
    </source>
</reference>
<dbReference type="Gene3D" id="3.30.2310.40">
    <property type="match status" value="1"/>
</dbReference>
<dbReference type="InterPro" id="IPR038493">
    <property type="entry name" value="MqsR_sf"/>
</dbReference>
<dbReference type="Pfam" id="PF15723">
    <property type="entry name" value="MqsR_toxin"/>
    <property type="match status" value="1"/>
</dbReference>
<reference evidence="1" key="2">
    <citation type="submission" date="2020-01" db="EMBL/GenBank/DDBJ databases">
        <authorList>
            <person name="Campanaro S."/>
        </authorList>
    </citation>
    <scope>NUCLEOTIDE SEQUENCE</scope>
    <source>
        <strain evidence="1">AS06rmzACSIP_7</strain>
    </source>
</reference>
<accession>A0A971S018</accession>
<dbReference type="GO" id="GO:0017148">
    <property type="term" value="P:negative regulation of translation"/>
    <property type="evidence" value="ECO:0007669"/>
    <property type="project" value="InterPro"/>
</dbReference>
<dbReference type="Proteomes" id="UP000777265">
    <property type="component" value="Unassembled WGS sequence"/>
</dbReference>
<protein>
    <submittedName>
        <fullName evidence="1">Type II toxin-antitoxin system MqsR family toxin</fullName>
    </submittedName>
</protein>
<sequence length="105" mass="11829">MAGERKPTYDLEAFKAAFSTPQKLAVTGTALRSAGALGYGRIEIVDTIQTMRREHFYKSMTAYADSRLWQDVYHVPSPVGVLYVKFTADAVTEFLLLSFKEKDDE</sequence>
<gene>
    <name evidence="1" type="ORF">GXY80_01495</name>
</gene>